<evidence type="ECO:0000313" key="6">
    <source>
        <dbReference type="RefSeq" id="XP_019622310.1"/>
    </source>
</evidence>
<dbReference type="InterPro" id="IPR000483">
    <property type="entry name" value="Cys-rich_flank_reg_C"/>
</dbReference>
<dbReference type="SMART" id="SM00369">
    <property type="entry name" value="LRR_TYP"/>
    <property type="match status" value="4"/>
</dbReference>
<dbReference type="AlphaFoldDB" id="A0A6P4Y095"/>
<dbReference type="PANTHER" id="PTHR24366:SF96">
    <property type="entry name" value="LEUCINE RICH REPEAT CONTAINING 53"/>
    <property type="match status" value="1"/>
</dbReference>
<evidence type="ECO:0000256" key="1">
    <source>
        <dbReference type="ARBA" id="ARBA00022614"/>
    </source>
</evidence>
<proteinExistence type="predicted"/>
<evidence type="ECO:0000259" key="4">
    <source>
        <dbReference type="SMART" id="SM00082"/>
    </source>
</evidence>
<dbReference type="RefSeq" id="XP_019622310.1">
    <property type="nucleotide sequence ID" value="XM_019766751.1"/>
</dbReference>
<protein>
    <submittedName>
        <fullName evidence="6">Nyctalopin-like</fullName>
    </submittedName>
</protein>
<feature type="domain" description="LRRCT" evidence="4">
    <location>
        <begin position="119"/>
        <end position="168"/>
    </location>
</feature>
<dbReference type="PROSITE" id="PS51450">
    <property type="entry name" value="LRR"/>
    <property type="match status" value="1"/>
</dbReference>
<dbReference type="GeneID" id="109468507"/>
<dbReference type="SMART" id="SM00082">
    <property type="entry name" value="LRRCT"/>
    <property type="match status" value="1"/>
</dbReference>
<evidence type="ECO:0000313" key="5">
    <source>
        <dbReference type="Proteomes" id="UP000515135"/>
    </source>
</evidence>
<keyword evidence="2" id="KW-0732">Signal</keyword>
<dbReference type="Proteomes" id="UP000515135">
    <property type="component" value="Unplaced"/>
</dbReference>
<dbReference type="InterPro" id="IPR032675">
    <property type="entry name" value="LRR_dom_sf"/>
</dbReference>
<dbReference type="InterPro" id="IPR003591">
    <property type="entry name" value="Leu-rich_rpt_typical-subtyp"/>
</dbReference>
<keyword evidence="5" id="KW-1185">Reference proteome</keyword>
<reference evidence="6" key="1">
    <citation type="submission" date="2025-08" db="UniProtKB">
        <authorList>
            <consortium name="RefSeq"/>
        </authorList>
    </citation>
    <scope>IDENTIFICATION</scope>
    <source>
        <tissue evidence="6">Gonad</tissue>
    </source>
</reference>
<dbReference type="InterPro" id="IPR001611">
    <property type="entry name" value="Leu-rich_rpt"/>
</dbReference>
<organism evidence="5 6">
    <name type="scientific">Branchiostoma belcheri</name>
    <name type="common">Amphioxus</name>
    <dbReference type="NCBI Taxonomy" id="7741"/>
    <lineage>
        <taxon>Eukaryota</taxon>
        <taxon>Metazoa</taxon>
        <taxon>Chordata</taxon>
        <taxon>Cephalochordata</taxon>
        <taxon>Leptocardii</taxon>
        <taxon>Amphioxiformes</taxon>
        <taxon>Branchiostomatidae</taxon>
        <taxon>Branchiostoma</taxon>
    </lineage>
</organism>
<dbReference type="PANTHER" id="PTHR24366">
    <property type="entry name" value="IG(IMMUNOGLOBULIN) AND LRR(LEUCINE RICH REPEAT) DOMAINS"/>
    <property type="match status" value="1"/>
</dbReference>
<sequence>MRNISVGTFANIPQLTILFLFSNQITKIQTGAFKNLRLLGTLNLDSNRITAIEAGAFSNLPQLEILSLSSNKITRIQAGALSNLPQLRSLKLQSNKMFAISPLAYGLSPSIPEIKLDKNPWHCDCRMAPFKLKTTKFPSFKDLIICAKPSKFRGKKLADVNYEELICKEPTVSPPTPIQTTSALSTSSKDLVEAAFWPPTETTSAERRR</sequence>
<name>A0A6P4Y095_BRABE</name>
<evidence type="ECO:0000256" key="3">
    <source>
        <dbReference type="ARBA" id="ARBA00022737"/>
    </source>
</evidence>
<evidence type="ECO:0000256" key="2">
    <source>
        <dbReference type="ARBA" id="ARBA00022729"/>
    </source>
</evidence>
<dbReference type="Pfam" id="PF13855">
    <property type="entry name" value="LRR_8"/>
    <property type="match status" value="1"/>
</dbReference>
<keyword evidence="1" id="KW-0433">Leucine-rich repeat</keyword>
<dbReference type="OrthoDB" id="5954366at2759"/>
<accession>A0A6P4Y095</accession>
<keyword evidence="3" id="KW-0677">Repeat</keyword>
<gene>
    <name evidence="6" type="primary">LOC109468507</name>
</gene>
<dbReference type="Gene3D" id="3.80.10.10">
    <property type="entry name" value="Ribonuclease Inhibitor"/>
    <property type="match status" value="1"/>
</dbReference>
<dbReference type="SUPFAM" id="SSF52058">
    <property type="entry name" value="L domain-like"/>
    <property type="match status" value="1"/>
</dbReference>
<dbReference type="FunFam" id="3.80.10.10:FF:000732">
    <property type="entry name" value="GD11101"/>
    <property type="match status" value="1"/>
</dbReference>
<dbReference type="KEGG" id="bbel:109468507"/>